<name>A0A1F5N9H1_9BACT</name>
<dbReference type="EMBL" id="MFEH01000001">
    <property type="protein sequence ID" value="OGE74218.1"/>
    <property type="molecule type" value="Genomic_DNA"/>
</dbReference>
<evidence type="ECO:0000256" key="7">
    <source>
        <dbReference type="NCBIfam" id="TIGR00209"/>
    </source>
</evidence>
<evidence type="ECO:0000256" key="6">
    <source>
        <dbReference type="ARBA" id="ARBA00023277"/>
    </source>
</evidence>
<dbReference type="Pfam" id="PF02744">
    <property type="entry name" value="GalP_UDP_tr_C"/>
    <property type="match status" value="1"/>
</dbReference>
<dbReference type="InterPro" id="IPR005850">
    <property type="entry name" value="GalP_Utransf_C"/>
</dbReference>
<dbReference type="InterPro" id="IPR036265">
    <property type="entry name" value="HIT-like_sf"/>
</dbReference>
<proteinExistence type="inferred from homology"/>
<dbReference type="Proteomes" id="UP000177610">
    <property type="component" value="Unassembled WGS sequence"/>
</dbReference>
<evidence type="ECO:0000256" key="9">
    <source>
        <dbReference type="PIRSR" id="PIRSR000808-3"/>
    </source>
</evidence>
<keyword evidence="3 12" id="KW-0548">Nucleotidyltransferase</keyword>
<dbReference type="PANTHER" id="PTHR42763">
    <property type="entry name" value="ADP-GLUCOSE PHOSPHORYLASE"/>
    <property type="match status" value="1"/>
</dbReference>
<dbReference type="PANTHER" id="PTHR42763:SF2">
    <property type="entry name" value="ADP-GLUCOSE PHOSPHORYLASE"/>
    <property type="match status" value="1"/>
</dbReference>
<evidence type="ECO:0000256" key="1">
    <source>
        <dbReference type="ARBA" id="ARBA00010951"/>
    </source>
</evidence>
<gene>
    <name evidence="12" type="ORF">A2717_01570</name>
</gene>
<reference evidence="12 13" key="1">
    <citation type="journal article" date="2016" name="Nat. Commun.">
        <title>Thousands of microbial genomes shed light on interconnected biogeochemical processes in an aquifer system.</title>
        <authorList>
            <person name="Anantharaman K."/>
            <person name="Brown C.T."/>
            <person name="Hug L.A."/>
            <person name="Sharon I."/>
            <person name="Castelle C.J."/>
            <person name="Probst A.J."/>
            <person name="Thomas B.C."/>
            <person name="Singh A."/>
            <person name="Wilkins M.J."/>
            <person name="Karaoz U."/>
            <person name="Brodie E.L."/>
            <person name="Williams K.H."/>
            <person name="Hubbard S.S."/>
            <person name="Banfield J.F."/>
        </authorList>
    </citation>
    <scope>NUCLEOTIDE SEQUENCE [LARGE SCALE GENOMIC DNA]</scope>
</reference>
<feature type="binding site" evidence="9">
    <location>
        <position position="49"/>
    </location>
    <ligand>
        <name>Zn(2+)</name>
        <dbReference type="ChEBI" id="CHEBI:29105"/>
    </ligand>
</feature>
<accession>A0A1F5N9H1</accession>
<evidence type="ECO:0000256" key="4">
    <source>
        <dbReference type="ARBA" id="ARBA00022723"/>
    </source>
</evidence>
<dbReference type="SUPFAM" id="SSF54197">
    <property type="entry name" value="HIT-like"/>
    <property type="match status" value="2"/>
</dbReference>
<keyword evidence="5 9" id="KW-0862">Zinc</keyword>
<dbReference type="PIRSF" id="PIRSF000808">
    <property type="entry name" value="GalT"/>
    <property type="match status" value="1"/>
</dbReference>
<evidence type="ECO:0000256" key="8">
    <source>
        <dbReference type="PIRSR" id="PIRSR000808-1"/>
    </source>
</evidence>
<dbReference type="Gene3D" id="3.30.428.10">
    <property type="entry name" value="HIT-like"/>
    <property type="match status" value="2"/>
</dbReference>
<dbReference type="STRING" id="1817821.A2717_01570"/>
<evidence type="ECO:0000313" key="13">
    <source>
        <dbReference type="Proteomes" id="UP000177610"/>
    </source>
</evidence>
<dbReference type="InterPro" id="IPR005849">
    <property type="entry name" value="GalP_Utransf_N"/>
</dbReference>
<feature type="binding site" evidence="9">
    <location>
        <position position="46"/>
    </location>
    <ligand>
        <name>Zn(2+)</name>
        <dbReference type="ChEBI" id="CHEBI:29105"/>
    </ligand>
</feature>
<dbReference type="EC" id="2.7.7.12" evidence="7"/>
<feature type="active site" description="Tele-UMP-histidine intermediate" evidence="8">
    <location>
        <position position="162"/>
    </location>
</feature>
<dbReference type="GO" id="GO:0006012">
    <property type="term" value="P:galactose metabolic process"/>
    <property type="evidence" value="ECO:0007669"/>
    <property type="project" value="UniProtKB-UniRule"/>
</dbReference>
<organism evidence="12 13">
    <name type="scientific">Candidatus Doudnabacteria bacterium RIFCSPHIGHO2_01_FULL_41_86</name>
    <dbReference type="NCBI Taxonomy" id="1817821"/>
    <lineage>
        <taxon>Bacteria</taxon>
        <taxon>Candidatus Doudnaibacteriota</taxon>
    </lineage>
</organism>
<feature type="binding site" evidence="9">
    <location>
        <position position="109"/>
    </location>
    <ligand>
        <name>Zn(2+)</name>
        <dbReference type="ChEBI" id="CHEBI:29105"/>
    </ligand>
</feature>
<dbReference type="NCBIfam" id="TIGR00209">
    <property type="entry name" value="galT_1"/>
    <property type="match status" value="1"/>
</dbReference>
<keyword evidence="6" id="KW-0119">Carbohydrate metabolism</keyword>
<dbReference type="Pfam" id="PF01087">
    <property type="entry name" value="GalP_UDP_transf"/>
    <property type="match status" value="1"/>
</dbReference>
<dbReference type="InterPro" id="IPR053177">
    <property type="entry name" value="ADP-glucose_phosphorylase"/>
</dbReference>
<dbReference type="AlphaFoldDB" id="A0A1F5N9H1"/>
<evidence type="ECO:0000256" key="3">
    <source>
        <dbReference type="ARBA" id="ARBA00022695"/>
    </source>
</evidence>
<dbReference type="InterPro" id="IPR001937">
    <property type="entry name" value="GalP_UDPtransf1"/>
</dbReference>
<evidence type="ECO:0000256" key="5">
    <source>
        <dbReference type="ARBA" id="ARBA00022833"/>
    </source>
</evidence>
<comment type="similarity">
    <text evidence="1">Belongs to the galactose-1-phosphate uridylyltransferase type 1 family.</text>
</comment>
<keyword evidence="4 9" id="KW-0479">Metal-binding</keyword>
<evidence type="ECO:0000259" key="11">
    <source>
        <dbReference type="Pfam" id="PF02744"/>
    </source>
</evidence>
<feature type="domain" description="Galactose-1-phosphate uridyl transferase N-terminal" evidence="10">
    <location>
        <begin position="5"/>
        <end position="172"/>
    </location>
</feature>
<sequence>MSEFRQDIVSQHWVLFAPNRASRPEDFKHAPATPNPKTVPEHDITCPFCAGKEEFNLEVAAHPKGKNWKVRVILNKFEALGHSGGRERSDFYRVREGIGDHEVVVTRPHNVLTGFLSDELMDLNLKVYQERMTELSNHSEVEYVHILQNHGFAGGASLIHPHSQIFATPFVPEHLHDEVTGCYVFFKSEGACIYCEMILKEISDRERIILDNEDFLVFAPFAARVPYAMRIIPKRHQASFMEITAKERKSLGLVLKIVLQKLHYKLNNPAYNYYIHSLPISHSLLSRYDERSYHWHLEILPRLNVWGGFELGSDVYVNTVLPEMSADIFRQK</sequence>
<comment type="cofactor">
    <cofactor evidence="9">
        <name>Zn(2+)</name>
        <dbReference type="ChEBI" id="CHEBI:29105"/>
    </cofactor>
    <text evidence="9">Binds 1 zinc ion per subunit.</text>
</comment>
<dbReference type="GO" id="GO:0008270">
    <property type="term" value="F:zinc ion binding"/>
    <property type="evidence" value="ECO:0007669"/>
    <property type="project" value="InterPro"/>
</dbReference>
<comment type="caution">
    <text evidence="12">The sequence shown here is derived from an EMBL/GenBank/DDBJ whole genome shotgun (WGS) entry which is preliminary data.</text>
</comment>
<dbReference type="GO" id="GO:0008108">
    <property type="term" value="F:UDP-glucose:hexose-1-phosphate uridylyltransferase activity"/>
    <property type="evidence" value="ECO:0007669"/>
    <property type="project" value="UniProtKB-UniRule"/>
</dbReference>
<feature type="domain" description="Galactose-1-phosphate uridyl transferase C-terminal" evidence="11">
    <location>
        <begin position="185"/>
        <end position="298"/>
    </location>
</feature>
<evidence type="ECO:0000256" key="2">
    <source>
        <dbReference type="ARBA" id="ARBA00022679"/>
    </source>
</evidence>
<evidence type="ECO:0000259" key="10">
    <source>
        <dbReference type="Pfam" id="PF01087"/>
    </source>
</evidence>
<keyword evidence="2 12" id="KW-0808">Transferase</keyword>
<feature type="binding site" evidence="9">
    <location>
        <position position="160"/>
    </location>
    <ligand>
        <name>Zn(2+)</name>
        <dbReference type="ChEBI" id="CHEBI:29105"/>
    </ligand>
</feature>
<protein>
    <recommendedName>
        <fullName evidence="7">Galactose-1-phosphate uridylyltransferase</fullName>
        <ecNumber evidence="7">2.7.7.12</ecNumber>
    </recommendedName>
</protein>
<evidence type="ECO:0000313" key="12">
    <source>
        <dbReference type="EMBL" id="OGE74218.1"/>
    </source>
</evidence>
<dbReference type="UniPathway" id="UPA00214"/>